<dbReference type="InterPro" id="IPR007110">
    <property type="entry name" value="Ig-like_dom"/>
</dbReference>
<evidence type="ECO:0000259" key="9">
    <source>
        <dbReference type="PROSITE" id="PS50835"/>
    </source>
</evidence>
<dbReference type="InterPro" id="IPR013783">
    <property type="entry name" value="Ig-like_fold"/>
</dbReference>
<dbReference type="InterPro" id="IPR003598">
    <property type="entry name" value="Ig_sub2"/>
</dbReference>
<dbReference type="InterPro" id="IPR036179">
    <property type="entry name" value="Ig-like_dom_sf"/>
</dbReference>
<feature type="domain" description="Ig-like" evidence="9">
    <location>
        <begin position="11"/>
        <end position="104"/>
    </location>
</feature>
<sequence length="337" mass="38201">MIHFLRTAGEPQFAELIRNVTVTLGREVVLSCVVDNLAEYKVGWLRAEDETILSLHRRVVTHNPRVAVTTRVSVGSSQQSRTWNVLHIRKVKESDEGCYVCQINTFVMMKQVGCIRVQVPPNIVDESTSDVSVNEFDNVTLVCKATGKPVPRIVWRREDGQNNMIPINPQWNATSFISSSWHRGRVKVDDENEEKLRLYGVTRRMMAVYLCIASNDVPPIVSKRIVLKVNFAPLVTTTTNQIADGVLGIEIRLTCQIESHPPSLNHWMKRDRNNSITAVLPRKYSVKDEKLNSPSNYKTNTMLTIHDIQPEDVRNSYICVAVNLMGQAEASIPFYDV</sequence>
<evidence type="ECO:0000256" key="8">
    <source>
        <dbReference type="ARBA" id="ARBA00023319"/>
    </source>
</evidence>
<dbReference type="InParanoid" id="E9H5I6"/>
<gene>
    <name evidence="10" type="ORF">DAPPUDRAFT_253828</name>
</gene>
<dbReference type="InterPro" id="IPR013106">
    <property type="entry name" value="Ig_V-set"/>
</dbReference>
<keyword evidence="11" id="KW-1185">Reference proteome</keyword>
<dbReference type="EMBL" id="GL732594">
    <property type="protein sequence ID" value="EFX72992.1"/>
    <property type="molecule type" value="Genomic_DNA"/>
</dbReference>
<dbReference type="InterPro" id="IPR003599">
    <property type="entry name" value="Ig_sub"/>
</dbReference>
<keyword evidence="7" id="KW-0325">Glycoprotein</keyword>
<keyword evidence="2" id="KW-1003">Cell membrane</keyword>
<dbReference type="SMART" id="SM00409">
    <property type="entry name" value="IG"/>
    <property type="match status" value="3"/>
</dbReference>
<dbReference type="FunCoup" id="E9H5I6">
    <property type="interactions" value="203"/>
</dbReference>
<dbReference type="OMA" id="NTSWHRE"/>
<dbReference type="Gene3D" id="2.60.40.10">
    <property type="entry name" value="Immunoglobulins"/>
    <property type="match status" value="3"/>
</dbReference>
<dbReference type="GO" id="GO:0005886">
    <property type="term" value="C:plasma membrane"/>
    <property type="evidence" value="ECO:0007669"/>
    <property type="project" value="UniProtKB-SubCell"/>
</dbReference>
<evidence type="ECO:0000256" key="6">
    <source>
        <dbReference type="ARBA" id="ARBA00023157"/>
    </source>
</evidence>
<evidence type="ECO:0000256" key="1">
    <source>
        <dbReference type="ARBA" id="ARBA00004236"/>
    </source>
</evidence>
<dbReference type="HOGENOM" id="CLU_027228_1_0_1"/>
<comment type="subcellular location">
    <subcellularLocation>
        <location evidence="1">Cell membrane</location>
    </subcellularLocation>
</comment>
<evidence type="ECO:0000313" key="11">
    <source>
        <dbReference type="Proteomes" id="UP000000305"/>
    </source>
</evidence>
<dbReference type="PANTHER" id="PTHR12231:SF105">
    <property type="entry name" value="LACHESIN-LIKE PROTEIN"/>
    <property type="match status" value="1"/>
</dbReference>
<dbReference type="FunFam" id="2.60.40.10:FF:000328">
    <property type="entry name" value="CLUMA_CG000981, isoform A"/>
    <property type="match status" value="1"/>
</dbReference>
<dbReference type="SUPFAM" id="SSF48726">
    <property type="entry name" value="Immunoglobulin"/>
    <property type="match status" value="3"/>
</dbReference>
<evidence type="ECO:0000256" key="7">
    <source>
        <dbReference type="ARBA" id="ARBA00023180"/>
    </source>
</evidence>
<feature type="domain" description="Ig-like" evidence="9">
    <location>
        <begin position="121"/>
        <end position="222"/>
    </location>
</feature>
<evidence type="ECO:0000256" key="5">
    <source>
        <dbReference type="ARBA" id="ARBA00023136"/>
    </source>
</evidence>
<organism evidence="10 11">
    <name type="scientific">Daphnia pulex</name>
    <name type="common">Water flea</name>
    <dbReference type="NCBI Taxonomy" id="6669"/>
    <lineage>
        <taxon>Eukaryota</taxon>
        <taxon>Metazoa</taxon>
        <taxon>Ecdysozoa</taxon>
        <taxon>Arthropoda</taxon>
        <taxon>Crustacea</taxon>
        <taxon>Branchiopoda</taxon>
        <taxon>Diplostraca</taxon>
        <taxon>Cladocera</taxon>
        <taxon>Anomopoda</taxon>
        <taxon>Daphniidae</taxon>
        <taxon>Daphnia</taxon>
    </lineage>
</organism>
<proteinExistence type="predicted"/>
<dbReference type="PhylomeDB" id="E9H5I6"/>
<dbReference type="SMART" id="SM00408">
    <property type="entry name" value="IGc2"/>
    <property type="match status" value="3"/>
</dbReference>
<dbReference type="Pfam" id="PF07686">
    <property type="entry name" value="V-set"/>
    <property type="match status" value="1"/>
</dbReference>
<dbReference type="OrthoDB" id="10012075at2759"/>
<name>E9H5I6_DAPPU</name>
<dbReference type="Pfam" id="PF13927">
    <property type="entry name" value="Ig_3"/>
    <property type="match status" value="2"/>
</dbReference>
<dbReference type="GO" id="GO:0043005">
    <property type="term" value="C:neuron projection"/>
    <property type="evidence" value="ECO:0000318"/>
    <property type="project" value="GO_Central"/>
</dbReference>
<protein>
    <recommendedName>
        <fullName evidence="9">Ig-like domain-containing protein</fullName>
    </recommendedName>
</protein>
<keyword evidence="5" id="KW-0472">Membrane</keyword>
<dbReference type="STRING" id="6669.E9H5I6"/>
<dbReference type="Proteomes" id="UP000000305">
    <property type="component" value="Unassembled WGS sequence"/>
</dbReference>
<evidence type="ECO:0000256" key="2">
    <source>
        <dbReference type="ARBA" id="ARBA00022475"/>
    </source>
</evidence>
<keyword evidence="4" id="KW-0677">Repeat</keyword>
<accession>E9H5I6</accession>
<keyword evidence="6" id="KW-1015">Disulfide bond</keyword>
<dbReference type="PROSITE" id="PS50835">
    <property type="entry name" value="IG_LIKE"/>
    <property type="match status" value="3"/>
</dbReference>
<evidence type="ECO:0000313" key="10">
    <source>
        <dbReference type="EMBL" id="EFX72992.1"/>
    </source>
</evidence>
<dbReference type="eggNOG" id="KOG3510">
    <property type="taxonomic scope" value="Eukaryota"/>
</dbReference>
<dbReference type="KEGG" id="dpx:DAPPUDRAFT_253828"/>
<evidence type="ECO:0000256" key="3">
    <source>
        <dbReference type="ARBA" id="ARBA00022729"/>
    </source>
</evidence>
<dbReference type="AlphaFoldDB" id="E9H5I6"/>
<keyword evidence="8" id="KW-0393">Immunoglobulin domain</keyword>
<evidence type="ECO:0000256" key="4">
    <source>
        <dbReference type="ARBA" id="ARBA00022737"/>
    </source>
</evidence>
<keyword evidence="3" id="KW-0732">Signal</keyword>
<reference evidence="10 11" key="1">
    <citation type="journal article" date="2011" name="Science">
        <title>The ecoresponsive genome of Daphnia pulex.</title>
        <authorList>
            <person name="Colbourne J.K."/>
            <person name="Pfrender M.E."/>
            <person name="Gilbert D."/>
            <person name="Thomas W.K."/>
            <person name="Tucker A."/>
            <person name="Oakley T.H."/>
            <person name="Tokishita S."/>
            <person name="Aerts A."/>
            <person name="Arnold G.J."/>
            <person name="Basu M.K."/>
            <person name="Bauer D.J."/>
            <person name="Caceres C.E."/>
            <person name="Carmel L."/>
            <person name="Casola C."/>
            <person name="Choi J.H."/>
            <person name="Detter J.C."/>
            <person name="Dong Q."/>
            <person name="Dusheyko S."/>
            <person name="Eads B.D."/>
            <person name="Frohlich T."/>
            <person name="Geiler-Samerotte K.A."/>
            <person name="Gerlach D."/>
            <person name="Hatcher P."/>
            <person name="Jogdeo S."/>
            <person name="Krijgsveld J."/>
            <person name="Kriventseva E.V."/>
            <person name="Kultz D."/>
            <person name="Laforsch C."/>
            <person name="Lindquist E."/>
            <person name="Lopez J."/>
            <person name="Manak J.R."/>
            <person name="Muller J."/>
            <person name="Pangilinan J."/>
            <person name="Patwardhan R.P."/>
            <person name="Pitluck S."/>
            <person name="Pritham E.J."/>
            <person name="Rechtsteiner A."/>
            <person name="Rho M."/>
            <person name="Rogozin I.B."/>
            <person name="Sakarya O."/>
            <person name="Salamov A."/>
            <person name="Schaack S."/>
            <person name="Shapiro H."/>
            <person name="Shiga Y."/>
            <person name="Skalitzky C."/>
            <person name="Smith Z."/>
            <person name="Souvorov A."/>
            <person name="Sung W."/>
            <person name="Tang Z."/>
            <person name="Tsuchiya D."/>
            <person name="Tu H."/>
            <person name="Vos H."/>
            <person name="Wang M."/>
            <person name="Wolf Y.I."/>
            <person name="Yamagata H."/>
            <person name="Yamada T."/>
            <person name="Ye Y."/>
            <person name="Shaw J.R."/>
            <person name="Andrews J."/>
            <person name="Crease T.J."/>
            <person name="Tang H."/>
            <person name="Lucas S.M."/>
            <person name="Robertson H.M."/>
            <person name="Bork P."/>
            <person name="Koonin E.V."/>
            <person name="Zdobnov E.M."/>
            <person name="Grigoriev I.V."/>
            <person name="Lynch M."/>
            <person name="Boore J.L."/>
        </authorList>
    </citation>
    <scope>NUCLEOTIDE SEQUENCE [LARGE SCALE GENOMIC DNA]</scope>
</reference>
<dbReference type="InterPro" id="IPR051170">
    <property type="entry name" value="Neural/epithelial_adhesion"/>
</dbReference>
<dbReference type="PANTHER" id="PTHR12231">
    <property type="entry name" value="CTX-RELATED TYPE I TRANSMEMBRANE PROTEIN"/>
    <property type="match status" value="1"/>
</dbReference>
<feature type="domain" description="Ig-like" evidence="9">
    <location>
        <begin position="233"/>
        <end position="331"/>
    </location>
</feature>